<name>A0ABU0BXJ2_9HYPH</name>
<keyword evidence="3" id="KW-1185">Reference proteome</keyword>
<keyword evidence="1" id="KW-0732">Signal</keyword>
<evidence type="ECO:0000313" key="3">
    <source>
        <dbReference type="Proteomes" id="UP001230207"/>
    </source>
</evidence>
<evidence type="ECO:0000256" key="1">
    <source>
        <dbReference type="SAM" id="SignalP"/>
    </source>
</evidence>
<accession>A0ABU0BXJ2</accession>
<evidence type="ECO:0000313" key="2">
    <source>
        <dbReference type="EMBL" id="MDQ0322652.1"/>
    </source>
</evidence>
<dbReference type="Proteomes" id="UP001230207">
    <property type="component" value="Unassembled WGS sequence"/>
</dbReference>
<reference evidence="2 3" key="1">
    <citation type="submission" date="2023-07" db="EMBL/GenBank/DDBJ databases">
        <title>Genomic Encyclopedia of Type Strains, Phase IV (KMG-IV): sequencing the most valuable type-strain genomes for metagenomic binning, comparative biology and taxonomic classification.</title>
        <authorList>
            <person name="Goeker M."/>
        </authorList>
    </citation>
    <scope>NUCLEOTIDE SEQUENCE [LARGE SCALE GENOMIC DNA]</scope>
    <source>
        <strain evidence="2 3">DSM 1112</strain>
    </source>
</reference>
<comment type="caution">
    <text evidence="2">The sequence shown here is derived from an EMBL/GenBank/DDBJ whole genome shotgun (WGS) entry which is preliminary data.</text>
</comment>
<dbReference type="EMBL" id="JAUSVF010000002">
    <property type="protein sequence ID" value="MDQ0322652.1"/>
    <property type="molecule type" value="Genomic_DNA"/>
</dbReference>
<protein>
    <submittedName>
        <fullName evidence="2">Uncharacterized protein</fullName>
    </submittedName>
</protein>
<organism evidence="2 3">
    <name type="scientific">Pararhizobium capsulatum DSM 1112</name>
    <dbReference type="NCBI Taxonomy" id="1121113"/>
    <lineage>
        <taxon>Bacteria</taxon>
        <taxon>Pseudomonadati</taxon>
        <taxon>Pseudomonadota</taxon>
        <taxon>Alphaproteobacteria</taxon>
        <taxon>Hyphomicrobiales</taxon>
        <taxon>Rhizobiaceae</taxon>
        <taxon>Rhizobium/Agrobacterium group</taxon>
        <taxon>Pararhizobium</taxon>
    </lineage>
</organism>
<dbReference type="RefSeq" id="WP_307234470.1">
    <property type="nucleotide sequence ID" value="NZ_JAUSVF010000002.1"/>
</dbReference>
<feature type="chain" id="PRO_5045330585" evidence="1">
    <location>
        <begin position="22"/>
        <end position="140"/>
    </location>
</feature>
<proteinExistence type="predicted"/>
<feature type="signal peptide" evidence="1">
    <location>
        <begin position="1"/>
        <end position="21"/>
    </location>
</feature>
<sequence>MSKATQLVATVFASFALALLAATQGAAQEEFSGRPGLTGPEGTPAEIATCDNLRQVVKGFKPVPYERVDLWISGPLTILHTDRVLWYLAVCSEPGIRVMCVTYSDNGMKLGERVVLAGAMNIQDPKHIVLDPCLASREDE</sequence>
<gene>
    <name evidence="2" type="ORF">QO002_004858</name>
</gene>